<dbReference type="InterPro" id="IPR002126">
    <property type="entry name" value="Cadherin-like_dom"/>
</dbReference>
<comment type="subcellular location">
    <subcellularLocation>
        <location evidence="1">Cell membrane</location>
        <location evidence="1">Sarcolemma</location>
    </subcellularLocation>
    <subcellularLocation>
        <location evidence="2">Membrane</location>
        <topology evidence="2">Single-pass membrane protein</topology>
    </subcellularLocation>
</comment>
<dbReference type="CDD" id="cd11304">
    <property type="entry name" value="Cadherin_repeat"/>
    <property type="match status" value="4"/>
</dbReference>
<keyword evidence="6" id="KW-0106">Calcium</keyword>
<organism evidence="10 11">
    <name type="scientific">Sinanodonta woodiana</name>
    <name type="common">Chinese pond mussel</name>
    <name type="synonym">Anodonta woodiana</name>
    <dbReference type="NCBI Taxonomy" id="1069815"/>
    <lineage>
        <taxon>Eukaryota</taxon>
        <taxon>Metazoa</taxon>
        <taxon>Spiralia</taxon>
        <taxon>Lophotrochozoa</taxon>
        <taxon>Mollusca</taxon>
        <taxon>Bivalvia</taxon>
        <taxon>Autobranchia</taxon>
        <taxon>Heteroconchia</taxon>
        <taxon>Palaeoheterodonta</taxon>
        <taxon>Unionida</taxon>
        <taxon>Unionoidea</taxon>
        <taxon>Unionidae</taxon>
        <taxon>Unioninae</taxon>
        <taxon>Sinanodonta</taxon>
    </lineage>
</organism>
<gene>
    <name evidence="10" type="ORF">ACJMK2_014600</name>
</gene>
<evidence type="ECO:0000256" key="7">
    <source>
        <dbReference type="SAM" id="MobiDB-lite"/>
    </source>
</evidence>
<evidence type="ECO:0000256" key="6">
    <source>
        <dbReference type="PROSITE-ProRule" id="PRU00043"/>
    </source>
</evidence>
<evidence type="ECO:0000259" key="9">
    <source>
        <dbReference type="PROSITE" id="PS50268"/>
    </source>
</evidence>
<protein>
    <recommendedName>
        <fullName evidence="9">Cadherin domain-containing protein</fullName>
    </recommendedName>
</protein>
<accession>A0ABD3V167</accession>
<evidence type="ECO:0000256" key="4">
    <source>
        <dbReference type="ARBA" id="ARBA00022989"/>
    </source>
</evidence>
<feature type="domain" description="Cadherin" evidence="9">
    <location>
        <begin position="432"/>
        <end position="535"/>
    </location>
</feature>
<feature type="domain" description="Cadherin" evidence="9">
    <location>
        <begin position="535"/>
        <end position="640"/>
    </location>
</feature>
<dbReference type="Pfam" id="PF00028">
    <property type="entry name" value="Cadherin"/>
    <property type="match status" value="2"/>
</dbReference>
<evidence type="ECO:0000256" key="8">
    <source>
        <dbReference type="SAM" id="Phobius"/>
    </source>
</evidence>
<keyword evidence="5" id="KW-0325">Glycoprotein</keyword>
<dbReference type="InterPro" id="IPR006644">
    <property type="entry name" value="Cadg"/>
</dbReference>
<feature type="domain" description="Cadherin" evidence="9">
    <location>
        <begin position="641"/>
        <end position="753"/>
    </location>
</feature>
<comment type="caution">
    <text evidence="10">The sequence shown here is derived from an EMBL/GenBank/DDBJ whole genome shotgun (WGS) entry which is preliminary data.</text>
</comment>
<dbReference type="SUPFAM" id="SSF49313">
    <property type="entry name" value="Cadherin-like"/>
    <property type="match status" value="5"/>
</dbReference>
<feature type="compositionally biased region" description="Pro residues" evidence="7">
    <location>
        <begin position="820"/>
        <end position="843"/>
    </location>
</feature>
<dbReference type="GO" id="GO:0042383">
    <property type="term" value="C:sarcolemma"/>
    <property type="evidence" value="ECO:0007669"/>
    <property type="project" value="UniProtKB-SubCell"/>
</dbReference>
<dbReference type="SMART" id="SM00736">
    <property type="entry name" value="CADG"/>
    <property type="match status" value="1"/>
</dbReference>
<evidence type="ECO:0000313" key="10">
    <source>
        <dbReference type="EMBL" id="KAL3855389.1"/>
    </source>
</evidence>
<feature type="region of interest" description="Disordered" evidence="7">
    <location>
        <begin position="808"/>
        <end position="844"/>
    </location>
</feature>
<dbReference type="InterPro" id="IPR015919">
    <property type="entry name" value="Cadherin-like_sf"/>
</dbReference>
<name>A0ABD3V167_SINWO</name>
<dbReference type="PRINTS" id="PR00205">
    <property type="entry name" value="CADHERIN"/>
</dbReference>
<dbReference type="PROSITE" id="PS50268">
    <property type="entry name" value="CADHERIN_2"/>
    <property type="match status" value="4"/>
</dbReference>
<evidence type="ECO:0000313" key="11">
    <source>
        <dbReference type="Proteomes" id="UP001634394"/>
    </source>
</evidence>
<dbReference type="EMBL" id="JBJQND010000014">
    <property type="protein sequence ID" value="KAL3855389.1"/>
    <property type="molecule type" value="Genomic_DNA"/>
</dbReference>
<dbReference type="SMART" id="SM00112">
    <property type="entry name" value="CA"/>
    <property type="match status" value="5"/>
</dbReference>
<dbReference type="Gene3D" id="2.60.40.60">
    <property type="entry name" value="Cadherins"/>
    <property type="match status" value="6"/>
</dbReference>
<evidence type="ECO:0000256" key="2">
    <source>
        <dbReference type="ARBA" id="ARBA00004167"/>
    </source>
</evidence>
<sequence>MPTYTAPCCGYITEIDAFHENPGGSTKAQVWRPASGSSYQLIGEIDISGPGSIMYPVPTANRIRVLAGDVVGWYSASANIMSYKGDPAFDSTLHLTFATAPSLNSIVNWGSASALTDRYYAILYILGPSGAPSFTNLPATTSTTNAATVSTLLYTVSVTDPDVIDQANLTVTRMDTNSYFSFDSVTHQVKIATTLSGAVGTHYLVFQVTDLCSNSATSTLTITVTNVPPTIHNLPNSTSLSEDTYVSTLLYRLSVTDPTDTVSCSLNTAGTPFSVRQISGSTDYGIYSQTNPAFSYDTINSYTLSIDCTDGYATTTGTYTVYLIRNQAPVITNLHASTVVSTASTTGTVAYTVTSTDAENDQLYYNMTCSPSPCPFTILNSGVIQVTQSLQGLQTVGYDLNVYVYDGRTLVGPKTLTIDIADINGAVNINNLPLGSALTVPENTAIGNSVFQISITDSNPGDTHTYTMTSSPGNGLNFFKIDSSSGLISTTGSVLNYETLSTKTFDLSVTVSDGTSTNTKILQIEVTNVNEAPSFSQAFYAISTNEAPSGTALPDPGISVTDPDSGDTKTFSNDCGSNTGLFSMSASTGRLTFASNYDYDLGTLPTAVNCTVTVTDSGGLSATATLSIRINNINDNTPIFSPSSYMFFAGYYAPVQTVVGSVTATDGDLGTYGAFTYSLDPSSPYAAYFGIKSGTGEVYITSSVQPIGDGNSVTLKAIATDSGGLSSTALITIKISPSTTSTTTTTTDRYRTFFEDGRNVAWFSVLCLGIAATAVVTIWIFCQMNKEGCPKIKICKRKRPKRRIMKIKRPPKPEKKLKMPPIPRAFPHLPPPPPPPPPPPLRPLEPYKGFDFWKDEDFKMK</sequence>
<keyword evidence="8" id="KW-0472">Membrane</keyword>
<evidence type="ECO:0000256" key="1">
    <source>
        <dbReference type="ARBA" id="ARBA00004135"/>
    </source>
</evidence>
<keyword evidence="3 8" id="KW-0812">Transmembrane</keyword>
<dbReference type="AlphaFoldDB" id="A0ABD3V167"/>
<evidence type="ECO:0000256" key="3">
    <source>
        <dbReference type="ARBA" id="ARBA00022692"/>
    </source>
</evidence>
<dbReference type="GO" id="GO:0005509">
    <property type="term" value="F:calcium ion binding"/>
    <property type="evidence" value="ECO:0007669"/>
    <property type="project" value="UniProtKB-UniRule"/>
</dbReference>
<keyword evidence="11" id="KW-1185">Reference proteome</keyword>
<dbReference type="PANTHER" id="PTHR24028">
    <property type="entry name" value="CADHERIN-87A"/>
    <property type="match status" value="1"/>
</dbReference>
<dbReference type="InterPro" id="IPR050174">
    <property type="entry name" value="Protocadherin/Cadherin-CA"/>
</dbReference>
<evidence type="ECO:0000256" key="5">
    <source>
        <dbReference type="ARBA" id="ARBA00023180"/>
    </source>
</evidence>
<keyword evidence="4 8" id="KW-1133">Transmembrane helix</keyword>
<reference evidence="10 11" key="1">
    <citation type="submission" date="2024-11" db="EMBL/GenBank/DDBJ databases">
        <title>Chromosome-level genome assembly of the freshwater bivalve Anodonta woodiana.</title>
        <authorList>
            <person name="Chen X."/>
        </authorList>
    </citation>
    <scope>NUCLEOTIDE SEQUENCE [LARGE SCALE GENOMIC DNA]</scope>
    <source>
        <strain evidence="10">MN2024</strain>
        <tissue evidence="10">Gills</tissue>
    </source>
</reference>
<proteinExistence type="predicted"/>
<feature type="domain" description="Cadherin" evidence="9">
    <location>
        <begin position="340"/>
        <end position="435"/>
    </location>
</feature>
<feature type="transmembrane region" description="Helical" evidence="8">
    <location>
        <begin position="760"/>
        <end position="782"/>
    </location>
</feature>
<dbReference type="Proteomes" id="UP001634394">
    <property type="component" value="Unassembled WGS sequence"/>
</dbReference>
<dbReference type="PANTHER" id="PTHR24028:SF328">
    <property type="entry name" value="CADHERIN-3"/>
    <property type="match status" value="1"/>
</dbReference>